<dbReference type="PANTHER" id="PTHR27001:SF39">
    <property type="entry name" value="PROTEIN KINASE SUPERFAMILY PROTEIN"/>
    <property type="match status" value="1"/>
</dbReference>
<evidence type="ECO:0000256" key="2">
    <source>
        <dbReference type="ARBA" id="ARBA00022840"/>
    </source>
</evidence>
<proteinExistence type="predicted"/>
<dbReference type="AlphaFoldDB" id="A0AAV3R4N7"/>
<dbReference type="InterPro" id="IPR001245">
    <property type="entry name" value="Ser-Thr/Tyr_kinase_cat_dom"/>
</dbReference>
<keyword evidence="3" id="KW-0472">Membrane</keyword>
<dbReference type="Gene3D" id="1.10.510.10">
    <property type="entry name" value="Transferase(Phosphotransferase) domain 1"/>
    <property type="match status" value="1"/>
</dbReference>
<dbReference type="Proteomes" id="UP001454036">
    <property type="component" value="Unassembled WGS sequence"/>
</dbReference>
<protein>
    <recommendedName>
        <fullName evidence="4">Protein kinase domain-containing protein</fullName>
    </recommendedName>
</protein>
<keyword evidence="3" id="KW-1133">Transmembrane helix</keyword>
<accession>A0AAV3R4N7</accession>
<evidence type="ECO:0000259" key="4">
    <source>
        <dbReference type="PROSITE" id="PS50011"/>
    </source>
</evidence>
<dbReference type="PROSITE" id="PS50011">
    <property type="entry name" value="PROTEIN_KINASE_DOM"/>
    <property type="match status" value="1"/>
</dbReference>
<dbReference type="PIRSF" id="PIRSF000654">
    <property type="entry name" value="Integrin-linked_kinase"/>
    <property type="match status" value="1"/>
</dbReference>
<keyword evidence="6" id="KW-1185">Reference proteome</keyword>
<dbReference type="Pfam" id="PF07714">
    <property type="entry name" value="PK_Tyr_Ser-Thr"/>
    <property type="match status" value="1"/>
</dbReference>
<evidence type="ECO:0000313" key="6">
    <source>
        <dbReference type="Proteomes" id="UP001454036"/>
    </source>
</evidence>
<reference evidence="5 6" key="1">
    <citation type="submission" date="2024-01" db="EMBL/GenBank/DDBJ databases">
        <title>The complete chloroplast genome sequence of Lithospermum erythrorhizon: insights into the phylogenetic relationship among Boraginaceae species and the maternal lineages of purple gromwells.</title>
        <authorList>
            <person name="Okada T."/>
            <person name="Watanabe K."/>
        </authorList>
    </citation>
    <scope>NUCLEOTIDE SEQUENCE [LARGE SCALE GENOMIC DNA]</scope>
</reference>
<feature type="domain" description="Protein kinase" evidence="4">
    <location>
        <begin position="63"/>
        <end position="338"/>
    </location>
</feature>
<keyword evidence="2" id="KW-0067">ATP-binding</keyword>
<feature type="transmembrane region" description="Helical" evidence="3">
    <location>
        <begin position="12"/>
        <end position="30"/>
    </location>
</feature>
<dbReference type="SUPFAM" id="SSF56112">
    <property type="entry name" value="Protein kinase-like (PK-like)"/>
    <property type="match status" value="1"/>
</dbReference>
<keyword evidence="1" id="KW-0547">Nucleotide-binding</keyword>
<name>A0AAV3R4N7_LITER</name>
<organism evidence="5 6">
    <name type="scientific">Lithospermum erythrorhizon</name>
    <name type="common">Purple gromwell</name>
    <name type="synonym">Lithospermum officinale var. erythrorhizon</name>
    <dbReference type="NCBI Taxonomy" id="34254"/>
    <lineage>
        <taxon>Eukaryota</taxon>
        <taxon>Viridiplantae</taxon>
        <taxon>Streptophyta</taxon>
        <taxon>Embryophyta</taxon>
        <taxon>Tracheophyta</taxon>
        <taxon>Spermatophyta</taxon>
        <taxon>Magnoliopsida</taxon>
        <taxon>eudicotyledons</taxon>
        <taxon>Gunneridae</taxon>
        <taxon>Pentapetalae</taxon>
        <taxon>asterids</taxon>
        <taxon>lamiids</taxon>
        <taxon>Boraginales</taxon>
        <taxon>Boraginaceae</taxon>
        <taxon>Boraginoideae</taxon>
        <taxon>Lithospermeae</taxon>
        <taxon>Lithospermum</taxon>
    </lineage>
</organism>
<dbReference type="Gene3D" id="3.30.200.20">
    <property type="entry name" value="Phosphorylase Kinase, domain 1"/>
    <property type="match status" value="1"/>
</dbReference>
<keyword evidence="3" id="KW-0812">Transmembrane</keyword>
<dbReference type="GO" id="GO:0005886">
    <property type="term" value="C:plasma membrane"/>
    <property type="evidence" value="ECO:0007669"/>
    <property type="project" value="TreeGrafter"/>
</dbReference>
<dbReference type="PANTHER" id="PTHR27001">
    <property type="entry name" value="OS01G0253100 PROTEIN"/>
    <property type="match status" value="1"/>
</dbReference>
<dbReference type="EMBL" id="BAABME010024267">
    <property type="protein sequence ID" value="GAA0169863.1"/>
    <property type="molecule type" value="Genomic_DNA"/>
</dbReference>
<sequence length="340" mass="37843">MSYGSEISYDTILVLLSITILILATLLYIYCKEKPNAEQESLPTKLAASSFSLIDIHAATDSFNQRRVIGKGRLGIVYVAVMQPERDIVAVKRIHPRLVLSSNYPLLGFSSTVKWLSLADHPNVVPISGFCEAPGERIIVMEFQGMLSLDYYLHQSHENSSSSSLLDWGQRLKIAAGAARGIEYLHENMAPNVIHGCVKPTNILIDINFCAKMSDYGLHFLAPQERQGMVGHVDDEYWLGKESASKESDVYGFGVVLLELLSGRRSDEGLIVKWGLPLIKEMRFSELLDQRIALPYETTSLVRLAKLALACVGNSRSNRPTICQVVTILDNLEIEIIFSI</sequence>
<dbReference type="GO" id="GO:0004672">
    <property type="term" value="F:protein kinase activity"/>
    <property type="evidence" value="ECO:0007669"/>
    <property type="project" value="InterPro"/>
</dbReference>
<evidence type="ECO:0000313" key="5">
    <source>
        <dbReference type="EMBL" id="GAA0169863.1"/>
    </source>
</evidence>
<dbReference type="InterPro" id="IPR011009">
    <property type="entry name" value="Kinase-like_dom_sf"/>
</dbReference>
<dbReference type="GO" id="GO:0005524">
    <property type="term" value="F:ATP binding"/>
    <property type="evidence" value="ECO:0007669"/>
    <property type="project" value="UniProtKB-KW"/>
</dbReference>
<evidence type="ECO:0000256" key="3">
    <source>
        <dbReference type="SAM" id="Phobius"/>
    </source>
</evidence>
<gene>
    <name evidence="5" type="ORF">LIER_40845</name>
</gene>
<comment type="caution">
    <text evidence="5">The sequence shown here is derived from an EMBL/GenBank/DDBJ whole genome shotgun (WGS) entry which is preliminary data.</text>
</comment>
<evidence type="ECO:0000256" key="1">
    <source>
        <dbReference type="ARBA" id="ARBA00022741"/>
    </source>
</evidence>
<dbReference type="FunFam" id="3.30.200.20:FF:000638">
    <property type="entry name" value="serine/threonine-protein kinase-like protein ACR4"/>
    <property type="match status" value="1"/>
</dbReference>
<dbReference type="InterPro" id="IPR000719">
    <property type="entry name" value="Prot_kinase_dom"/>
</dbReference>